<dbReference type="GO" id="GO:0052689">
    <property type="term" value="F:carboxylic ester hydrolase activity"/>
    <property type="evidence" value="ECO:0007669"/>
    <property type="project" value="UniProtKB-ARBA"/>
</dbReference>
<proteinExistence type="predicted"/>
<name>A0A143PUZ3_LUTPR</name>
<protein>
    <submittedName>
        <fullName evidence="2">Neuraminidase (Sialidase)</fullName>
    </submittedName>
</protein>
<gene>
    <name evidence="2" type="ORF">LuPra_05398</name>
</gene>
<dbReference type="PANTHER" id="PTHR22946:SF9">
    <property type="entry name" value="POLYKETIDE TRANSFERASE AF380"/>
    <property type="match status" value="1"/>
</dbReference>
<evidence type="ECO:0000313" key="3">
    <source>
        <dbReference type="Proteomes" id="UP000076079"/>
    </source>
</evidence>
<dbReference type="PANTHER" id="PTHR22946">
    <property type="entry name" value="DIENELACTONE HYDROLASE DOMAIN-CONTAINING PROTEIN-RELATED"/>
    <property type="match status" value="1"/>
</dbReference>
<dbReference type="STRING" id="1855912.LuPra_05398"/>
<keyword evidence="1" id="KW-0378">Hydrolase</keyword>
<dbReference type="SUPFAM" id="SSF53474">
    <property type="entry name" value="alpha/beta-Hydrolases"/>
    <property type="match status" value="1"/>
</dbReference>
<reference evidence="3" key="2">
    <citation type="submission" date="2016-04" db="EMBL/GenBank/DDBJ databases">
        <title>First Complete Genome Sequence of a Subdivision 6 Acidobacterium.</title>
        <authorList>
            <person name="Huang S."/>
            <person name="Vieira S."/>
            <person name="Bunk B."/>
            <person name="Riedel T."/>
            <person name="Sproeer C."/>
            <person name="Overmann J."/>
        </authorList>
    </citation>
    <scope>NUCLEOTIDE SEQUENCE [LARGE SCALE GENOMIC DNA]</scope>
    <source>
        <strain evidence="3">DSM 100886 HEG_-6_39</strain>
    </source>
</reference>
<dbReference type="RefSeq" id="WP_110173610.1">
    <property type="nucleotide sequence ID" value="NZ_CP015136.1"/>
</dbReference>
<dbReference type="InterPro" id="IPR050261">
    <property type="entry name" value="FrsA_esterase"/>
</dbReference>
<reference evidence="2 3" key="1">
    <citation type="journal article" date="2016" name="Genome Announc.">
        <title>First Complete Genome Sequence of a Subdivision 6 Acidobacterium Strain.</title>
        <authorList>
            <person name="Huang S."/>
            <person name="Vieira S."/>
            <person name="Bunk B."/>
            <person name="Riedel T."/>
            <person name="Sproer C."/>
            <person name="Overmann J."/>
        </authorList>
    </citation>
    <scope>NUCLEOTIDE SEQUENCE [LARGE SCALE GENOMIC DNA]</scope>
    <source>
        <strain evidence="3">DSM 100886 HEG_-6_39</strain>
    </source>
</reference>
<dbReference type="InterPro" id="IPR029058">
    <property type="entry name" value="AB_hydrolase_fold"/>
</dbReference>
<dbReference type="AlphaFoldDB" id="A0A143PUZ3"/>
<evidence type="ECO:0000256" key="1">
    <source>
        <dbReference type="ARBA" id="ARBA00022801"/>
    </source>
</evidence>
<keyword evidence="3" id="KW-1185">Reference proteome</keyword>
<organism evidence="2 3">
    <name type="scientific">Luteitalea pratensis</name>
    <dbReference type="NCBI Taxonomy" id="1855912"/>
    <lineage>
        <taxon>Bacteria</taxon>
        <taxon>Pseudomonadati</taxon>
        <taxon>Acidobacteriota</taxon>
        <taxon>Vicinamibacteria</taxon>
        <taxon>Vicinamibacterales</taxon>
        <taxon>Vicinamibacteraceae</taxon>
        <taxon>Luteitalea</taxon>
    </lineage>
</organism>
<dbReference type="OrthoDB" id="8183145at2"/>
<dbReference type="EMBL" id="CP015136">
    <property type="protein sequence ID" value="AMY12126.1"/>
    <property type="molecule type" value="Genomic_DNA"/>
</dbReference>
<dbReference type="KEGG" id="abac:LuPra_05398"/>
<evidence type="ECO:0000313" key="2">
    <source>
        <dbReference type="EMBL" id="AMY12126.1"/>
    </source>
</evidence>
<dbReference type="Gene3D" id="3.40.50.1820">
    <property type="entry name" value="alpha/beta hydrolase"/>
    <property type="match status" value="1"/>
</dbReference>
<dbReference type="Proteomes" id="UP000076079">
    <property type="component" value="Chromosome"/>
</dbReference>
<sequence>MDAADAVKRVARPSVAVAAAVALLLASPFAREQSAWLQLAPLFRTPAGFEGQLGSFRSPLIFADGSPLRSATDWPRRRAEILAEWHGLMGAWPPLLDKVPMEVLSETRRETYLQRRVRLQVAPGQRIEGWLLAPADATLRKAAVLVPFYEPETSVGLGERPNRDFARLLTRAGFVTLSIGTPAGDARSPDLGSVTSQPLSYYAYVAANASTALAALPYVDPLRIGVVGHSYGGKWALFAGAFWDRFAAVATSDPGIVFDETRPNVNYWEPWYLGFDPKVRRQVGGLPTADNPRTGAYKVMRERGMDLHDLHALIAPRPFFVSGGAEDPLERWVALNHAVAVNRFLGFRDRVGMSSRPTHDPTPESNAQIVAFFEHFLDGSTVQ</sequence>
<accession>A0A143PUZ3</accession>